<sequence>MMILFKYYLKKNTKSFIQPWLLHSFLDFRSRFDPVWKILWKKLKRENKGFMVRSSSVHVNQVPYDEHNYLQNFDQGLECYSPDILSRSFSVRYTDRPSVMV</sequence>
<evidence type="ECO:0000313" key="2">
    <source>
        <dbReference type="Proteomes" id="UP001055879"/>
    </source>
</evidence>
<proteinExistence type="predicted"/>
<accession>A0ACB9FKM9</accession>
<name>A0ACB9FKM9_ARCLA</name>
<keyword evidence="2" id="KW-1185">Reference proteome</keyword>
<evidence type="ECO:0000313" key="1">
    <source>
        <dbReference type="EMBL" id="KAI3771531.1"/>
    </source>
</evidence>
<organism evidence="1 2">
    <name type="scientific">Arctium lappa</name>
    <name type="common">Greater burdock</name>
    <name type="synonym">Lappa major</name>
    <dbReference type="NCBI Taxonomy" id="4217"/>
    <lineage>
        <taxon>Eukaryota</taxon>
        <taxon>Viridiplantae</taxon>
        <taxon>Streptophyta</taxon>
        <taxon>Embryophyta</taxon>
        <taxon>Tracheophyta</taxon>
        <taxon>Spermatophyta</taxon>
        <taxon>Magnoliopsida</taxon>
        <taxon>eudicotyledons</taxon>
        <taxon>Gunneridae</taxon>
        <taxon>Pentapetalae</taxon>
        <taxon>asterids</taxon>
        <taxon>campanulids</taxon>
        <taxon>Asterales</taxon>
        <taxon>Asteraceae</taxon>
        <taxon>Carduoideae</taxon>
        <taxon>Cardueae</taxon>
        <taxon>Arctiinae</taxon>
        <taxon>Arctium</taxon>
    </lineage>
</organism>
<dbReference type="EMBL" id="CM042047">
    <property type="protein sequence ID" value="KAI3771531.1"/>
    <property type="molecule type" value="Genomic_DNA"/>
</dbReference>
<reference evidence="2" key="1">
    <citation type="journal article" date="2022" name="Mol. Ecol. Resour.">
        <title>The genomes of chicory, endive, great burdock and yacon provide insights into Asteraceae palaeo-polyploidization history and plant inulin production.</title>
        <authorList>
            <person name="Fan W."/>
            <person name="Wang S."/>
            <person name="Wang H."/>
            <person name="Wang A."/>
            <person name="Jiang F."/>
            <person name="Liu H."/>
            <person name="Zhao H."/>
            <person name="Xu D."/>
            <person name="Zhang Y."/>
        </authorList>
    </citation>
    <scope>NUCLEOTIDE SEQUENCE [LARGE SCALE GENOMIC DNA]</scope>
    <source>
        <strain evidence="2">cv. Niubang</strain>
    </source>
</reference>
<protein>
    <submittedName>
        <fullName evidence="1">Uncharacterized protein</fullName>
    </submittedName>
</protein>
<gene>
    <name evidence="1" type="ORF">L6452_02696</name>
</gene>
<reference evidence="1 2" key="2">
    <citation type="journal article" date="2022" name="Mol. Ecol. Resour.">
        <title>The genomes of chicory, endive, great burdock and yacon provide insights into Asteraceae paleo-polyploidization history and plant inulin production.</title>
        <authorList>
            <person name="Fan W."/>
            <person name="Wang S."/>
            <person name="Wang H."/>
            <person name="Wang A."/>
            <person name="Jiang F."/>
            <person name="Liu H."/>
            <person name="Zhao H."/>
            <person name="Xu D."/>
            <person name="Zhang Y."/>
        </authorList>
    </citation>
    <scope>NUCLEOTIDE SEQUENCE [LARGE SCALE GENOMIC DNA]</scope>
    <source>
        <strain evidence="2">cv. Niubang</strain>
    </source>
</reference>
<dbReference type="Proteomes" id="UP001055879">
    <property type="component" value="Linkage Group LG01"/>
</dbReference>
<comment type="caution">
    <text evidence="1">The sequence shown here is derived from an EMBL/GenBank/DDBJ whole genome shotgun (WGS) entry which is preliminary data.</text>
</comment>